<reference evidence="6 7" key="1">
    <citation type="submission" date="2020-08" db="EMBL/GenBank/DDBJ databases">
        <title>Genomic Encyclopedia of Type Strains, Phase III (KMG-III): the genomes of soil and plant-associated and newly described type strains.</title>
        <authorList>
            <person name="Whitman W."/>
        </authorList>
    </citation>
    <scope>NUCLEOTIDE SEQUENCE [LARGE SCALE GENOMIC DNA]</scope>
    <source>
        <strain evidence="6 7">CECT 8960</strain>
    </source>
</reference>
<dbReference type="RefSeq" id="WP_184808485.1">
    <property type="nucleotide sequence ID" value="NZ_JACHJQ010000001.1"/>
</dbReference>
<dbReference type="EMBL" id="JACHJQ010000001">
    <property type="protein sequence ID" value="MBB4904205.1"/>
    <property type="molecule type" value="Genomic_DNA"/>
</dbReference>
<feature type="domain" description="Response regulatory" evidence="5">
    <location>
        <begin position="6"/>
        <end position="125"/>
    </location>
</feature>
<dbReference type="SUPFAM" id="SSF52172">
    <property type="entry name" value="CheY-like"/>
    <property type="match status" value="1"/>
</dbReference>
<keyword evidence="2 6" id="KW-0238">DNA-binding</keyword>
<dbReference type="Pfam" id="PF00072">
    <property type="entry name" value="Response_reg"/>
    <property type="match status" value="1"/>
</dbReference>
<dbReference type="InterPro" id="IPR058245">
    <property type="entry name" value="NreC/VraR/RcsB-like_REC"/>
</dbReference>
<evidence type="ECO:0000313" key="7">
    <source>
        <dbReference type="Proteomes" id="UP000520767"/>
    </source>
</evidence>
<evidence type="ECO:0000256" key="2">
    <source>
        <dbReference type="ARBA" id="ARBA00023125"/>
    </source>
</evidence>
<dbReference type="InterPro" id="IPR016032">
    <property type="entry name" value="Sig_transdc_resp-reg_C-effctor"/>
</dbReference>
<dbReference type="InterPro" id="IPR001789">
    <property type="entry name" value="Sig_transdc_resp-reg_receiver"/>
</dbReference>
<proteinExistence type="predicted"/>
<gene>
    <name evidence="6" type="ORF">FHR82_000415</name>
</gene>
<dbReference type="SMART" id="SM00448">
    <property type="entry name" value="REC"/>
    <property type="match status" value="1"/>
</dbReference>
<dbReference type="GO" id="GO:0000160">
    <property type="term" value="P:phosphorelay signal transduction system"/>
    <property type="evidence" value="ECO:0007669"/>
    <property type="project" value="InterPro"/>
</dbReference>
<dbReference type="CDD" id="cd17535">
    <property type="entry name" value="REC_NarL-like"/>
    <property type="match status" value="1"/>
</dbReference>
<dbReference type="InterPro" id="IPR011006">
    <property type="entry name" value="CheY-like_superfamily"/>
</dbReference>
<dbReference type="SUPFAM" id="SSF46894">
    <property type="entry name" value="C-terminal effector domain of the bipartite response regulators"/>
    <property type="match status" value="1"/>
</dbReference>
<dbReference type="GO" id="GO:0003677">
    <property type="term" value="F:DNA binding"/>
    <property type="evidence" value="ECO:0007669"/>
    <property type="project" value="UniProtKB-KW"/>
</dbReference>
<organism evidence="6 7">
    <name type="scientific">Actinophytocola algeriensis</name>
    <dbReference type="NCBI Taxonomy" id="1768010"/>
    <lineage>
        <taxon>Bacteria</taxon>
        <taxon>Bacillati</taxon>
        <taxon>Actinomycetota</taxon>
        <taxon>Actinomycetes</taxon>
        <taxon>Pseudonocardiales</taxon>
        <taxon>Pseudonocardiaceae</taxon>
    </lineage>
</organism>
<dbReference type="GO" id="GO:0006355">
    <property type="term" value="P:regulation of DNA-templated transcription"/>
    <property type="evidence" value="ECO:0007669"/>
    <property type="project" value="InterPro"/>
</dbReference>
<dbReference type="Proteomes" id="UP000520767">
    <property type="component" value="Unassembled WGS sequence"/>
</dbReference>
<comment type="caution">
    <text evidence="6">The sequence shown here is derived from an EMBL/GenBank/DDBJ whole genome shotgun (WGS) entry which is preliminary data.</text>
</comment>
<dbReference type="InterPro" id="IPR039420">
    <property type="entry name" value="WalR-like"/>
</dbReference>
<dbReference type="PANTHER" id="PTHR43214:SF43">
    <property type="entry name" value="TWO-COMPONENT RESPONSE REGULATOR"/>
    <property type="match status" value="1"/>
</dbReference>
<dbReference type="Gene3D" id="3.40.50.2300">
    <property type="match status" value="1"/>
</dbReference>
<dbReference type="PRINTS" id="PR00038">
    <property type="entry name" value="HTHLUXR"/>
</dbReference>
<protein>
    <submittedName>
        <fullName evidence="6">DNA-binding NarL/FixJ family response regulator</fullName>
    </submittedName>
</protein>
<sequence length="202" mass="22038">MAERTRVVIVDDHTIVREGLRSILELEPDITVVGHAASPAEALSTVAATQPDVVLLDLKLDRDGPVTGLTLCGDLVARHPAASVVVLTTFHDRTLVMEALRRGAKGYVLKDVDVVDLLKIIRGVRTGSLMVHVASEPDSPRLTRRELEIMRLLARGLTNREIGKAALISDSTVKFHVRGIMRKLAVHHRAEVVYAATKLGIL</sequence>
<evidence type="ECO:0000259" key="4">
    <source>
        <dbReference type="PROSITE" id="PS50043"/>
    </source>
</evidence>
<accession>A0A7W7PZH3</accession>
<keyword evidence="7" id="KW-1185">Reference proteome</keyword>
<feature type="modified residue" description="4-aspartylphosphate" evidence="3">
    <location>
        <position position="57"/>
    </location>
</feature>
<evidence type="ECO:0000256" key="3">
    <source>
        <dbReference type="PROSITE-ProRule" id="PRU00169"/>
    </source>
</evidence>
<dbReference type="AlphaFoldDB" id="A0A7W7PZH3"/>
<feature type="domain" description="HTH luxR-type" evidence="4">
    <location>
        <begin position="135"/>
        <end position="200"/>
    </location>
</feature>
<dbReference type="SMART" id="SM00421">
    <property type="entry name" value="HTH_LUXR"/>
    <property type="match status" value="1"/>
</dbReference>
<dbReference type="CDD" id="cd06170">
    <property type="entry name" value="LuxR_C_like"/>
    <property type="match status" value="1"/>
</dbReference>
<keyword evidence="1 3" id="KW-0597">Phosphoprotein</keyword>
<evidence type="ECO:0000256" key="1">
    <source>
        <dbReference type="ARBA" id="ARBA00022553"/>
    </source>
</evidence>
<evidence type="ECO:0000313" key="6">
    <source>
        <dbReference type="EMBL" id="MBB4904205.1"/>
    </source>
</evidence>
<dbReference type="PANTHER" id="PTHR43214">
    <property type="entry name" value="TWO-COMPONENT RESPONSE REGULATOR"/>
    <property type="match status" value="1"/>
</dbReference>
<dbReference type="PROSITE" id="PS50110">
    <property type="entry name" value="RESPONSE_REGULATORY"/>
    <property type="match status" value="1"/>
</dbReference>
<name>A0A7W7PZH3_9PSEU</name>
<dbReference type="InterPro" id="IPR000792">
    <property type="entry name" value="Tscrpt_reg_LuxR_C"/>
</dbReference>
<dbReference type="Pfam" id="PF00196">
    <property type="entry name" value="GerE"/>
    <property type="match status" value="1"/>
</dbReference>
<dbReference type="PROSITE" id="PS50043">
    <property type="entry name" value="HTH_LUXR_2"/>
    <property type="match status" value="1"/>
</dbReference>
<evidence type="ECO:0000259" key="5">
    <source>
        <dbReference type="PROSITE" id="PS50110"/>
    </source>
</evidence>